<proteinExistence type="predicted"/>
<organism evidence="2 3">
    <name type="scientific">Serratia bockelmannii</name>
    <dbReference type="NCBI Taxonomy" id="2703793"/>
    <lineage>
        <taxon>Bacteria</taxon>
        <taxon>Pseudomonadati</taxon>
        <taxon>Pseudomonadota</taxon>
        <taxon>Gammaproteobacteria</taxon>
        <taxon>Enterobacterales</taxon>
        <taxon>Yersiniaceae</taxon>
        <taxon>Serratia</taxon>
    </lineage>
</organism>
<dbReference type="CDD" id="cd00093">
    <property type="entry name" value="HTH_XRE"/>
    <property type="match status" value="1"/>
</dbReference>
<dbReference type="InterPro" id="IPR010982">
    <property type="entry name" value="Lambda_DNA-bd_dom_sf"/>
</dbReference>
<comment type="caution">
    <text evidence="2">The sequence shown here is derived from an EMBL/GenBank/DDBJ whole genome shotgun (WGS) entry which is preliminary data.</text>
</comment>
<sequence>MQTPLRNMRVKKELKITDVAHAVNCDPGYLSRVERGVHTASPELAEKLSRFYSGEITELQILYPKRYARASESQPPIINQSL</sequence>
<dbReference type="Pfam" id="PF01381">
    <property type="entry name" value="HTH_3"/>
    <property type="match status" value="1"/>
</dbReference>
<evidence type="ECO:0000313" key="3">
    <source>
        <dbReference type="Proteomes" id="UP001176500"/>
    </source>
</evidence>
<gene>
    <name evidence="2" type="ORF">QO199_00240</name>
</gene>
<dbReference type="SUPFAM" id="SSF47413">
    <property type="entry name" value="lambda repressor-like DNA-binding domains"/>
    <property type="match status" value="1"/>
</dbReference>
<dbReference type="RefSeq" id="WP_072010281.1">
    <property type="nucleotide sequence ID" value="NZ_CBDHVZ010000065.1"/>
</dbReference>
<dbReference type="Gene3D" id="1.10.260.40">
    <property type="entry name" value="lambda repressor-like DNA-binding domains"/>
    <property type="match status" value="1"/>
</dbReference>
<reference evidence="2" key="1">
    <citation type="submission" date="2023-05" db="EMBL/GenBank/DDBJ databases">
        <title>Cannabis rhizosphere genomes.</title>
        <authorList>
            <person name="Goff K.L."/>
        </authorList>
    </citation>
    <scope>NUCLEOTIDE SEQUENCE</scope>
    <source>
        <strain evidence="2">SPPC 2817</strain>
    </source>
</reference>
<evidence type="ECO:0000313" key="2">
    <source>
        <dbReference type="EMBL" id="MDN6877098.1"/>
    </source>
</evidence>
<protein>
    <submittedName>
        <fullName evidence="2">Helix-turn-helix transcriptional regulator</fullName>
    </submittedName>
</protein>
<feature type="domain" description="HTH cro/C1-type" evidence="1">
    <location>
        <begin position="5"/>
        <end position="59"/>
    </location>
</feature>
<accession>A0ABT8LII2</accession>
<dbReference type="InterPro" id="IPR001387">
    <property type="entry name" value="Cro/C1-type_HTH"/>
</dbReference>
<dbReference type="SMART" id="SM00530">
    <property type="entry name" value="HTH_XRE"/>
    <property type="match status" value="1"/>
</dbReference>
<name>A0ABT8LII2_9GAMM</name>
<dbReference type="Proteomes" id="UP001176500">
    <property type="component" value="Unassembled WGS sequence"/>
</dbReference>
<dbReference type="PROSITE" id="PS50943">
    <property type="entry name" value="HTH_CROC1"/>
    <property type="match status" value="1"/>
</dbReference>
<dbReference type="EMBL" id="JASMRX010000001">
    <property type="protein sequence ID" value="MDN6877098.1"/>
    <property type="molecule type" value="Genomic_DNA"/>
</dbReference>
<evidence type="ECO:0000259" key="1">
    <source>
        <dbReference type="PROSITE" id="PS50943"/>
    </source>
</evidence>
<keyword evidence="3" id="KW-1185">Reference proteome</keyword>